<feature type="transmembrane region" description="Helical" evidence="2">
    <location>
        <begin position="15"/>
        <end position="38"/>
    </location>
</feature>
<dbReference type="Proteomes" id="UP001575105">
    <property type="component" value="Unassembled WGS sequence"/>
</dbReference>
<sequence>MTNRHDTHAVRRTKYGLNVAVALIAALLLATLVNWIAYRQTDARWDFTATRAHSLAPQTRQVLDGLDSEFRIVTMFREDLDELTRIRDLASEYGRRSGNVRIEHINPDVDVRRRQQLHADVREHFADELEPFVATVNDGVSALRAITERMPTIGTQLGEALEDESFEQGTTRQRVQQINAVITGQQSALSQQMQGVDEALDQSLPDYVAIKEAVQQLIEELDDGLLRTGVAWFEEAVESPSVPNRVKNALLSAKRELETLREASRSALREMRLAERPRRYDEARQGLSVQQTVVVFGPGKLRVIPAREMYRETAEGQQADMAFLGEERLTGALIAMGLEQPPMVVFVNSGRQPAIGEQGMYQQVAERLASANVRVEQWSPGGRMSSTGQPLPASSPPRAESGQRTVWIVLPVQDDNPMTGGASKEAVAELLEQRLAAGDAAMVMLMLDPAAGTGVYSPIVELLRDDWGIRPQLDRQVLREVQTGGGQTQSTGQFEVDRWPSELPVSQALAGMRGMFVQASPVHVGAVEGVQQWPIAALQGQRMWAARRVTDPEALRSARYDAAESEPSFPIAVAAERGDARLIAVADPVWASDVVTTYGQFGRGTAEISGALFPANSEMFVNSVYWLAGMEGLIAASPRTQDIRRIRAMSDMTLRGYYIALLGGAPLLILGAGVGVWFVRRRG</sequence>
<evidence type="ECO:0000313" key="4">
    <source>
        <dbReference type="EMBL" id="MFA9480176.1"/>
    </source>
</evidence>
<keyword evidence="2" id="KW-1133">Transmembrane helix</keyword>
<keyword evidence="2" id="KW-0812">Transmembrane</keyword>
<evidence type="ECO:0000313" key="5">
    <source>
        <dbReference type="Proteomes" id="UP001575105"/>
    </source>
</evidence>
<reference evidence="4 5" key="1">
    <citation type="submission" date="2024-08" db="EMBL/GenBank/DDBJ databases">
        <title>Whole-genome sequencing of halo(alkali)philic microorganisms from hypersaline lakes.</title>
        <authorList>
            <person name="Sorokin D.Y."/>
            <person name="Merkel A.Y."/>
            <person name="Messina E."/>
            <person name="Yakimov M."/>
        </authorList>
    </citation>
    <scope>NUCLEOTIDE SEQUENCE [LARGE SCALE GENOMIC DNA]</scope>
    <source>
        <strain evidence="4 5">AB-hyl4</strain>
    </source>
</reference>
<organism evidence="4 5">
    <name type="scientific">Natronomicrosphaera hydrolytica</name>
    <dbReference type="NCBI Taxonomy" id="3242702"/>
    <lineage>
        <taxon>Bacteria</taxon>
        <taxon>Pseudomonadati</taxon>
        <taxon>Planctomycetota</taxon>
        <taxon>Phycisphaerae</taxon>
        <taxon>Phycisphaerales</taxon>
        <taxon>Phycisphaeraceae</taxon>
        <taxon>Natronomicrosphaera</taxon>
    </lineage>
</organism>
<evidence type="ECO:0000256" key="1">
    <source>
        <dbReference type="SAM" id="MobiDB-lite"/>
    </source>
</evidence>
<evidence type="ECO:0000256" key="2">
    <source>
        <dbReference type="SAM" id="Phobius"/>
    </source>
</evidence>
<feature type="transmembrane region" description="Helical" evidence="2">
    <location>
        <begin position="657"/>
        <end position="679"/>
    </location>
</feature>
<dbReference type="EMBL" id="JBGUBD010000016">
    <property type="protein sequence ID" value="MFA9480176.1"/>
    <property type="molecule type" value="Genomic_DNA"/>
</dbReference>
<protein>
    <submittedName>
        <fullName evidence="4">Gldg family protein</fullName>
    </submittedName>
</protein>
<gene>
    <name evidence="4" type="ORF">ACERK3_18035</name>
</gene>
<comment type="caution">
    <text evidence="4">The sequence shown here is derived from an EMBL/GenBank/DDBJ whole genome shotgun (WGS) entry which is preliminary data.</text>
</comment>
<accession>A0ABV4UBE4</accession>
<name>A0ABV4UBE4_9BACT</name>
<feature type="domain" description="DUF7088" evidence="3">
    <location>
        <begin position="51"/>
        <end position="131"/>
    </location>
</feature>
<proteinExistence type="predicted"/>
<evidence type="ECO:0000259" key="3">
    <source>
        <dbReference type="Pfam" id="PF23357"/>
    </source>
</evidence>
<feature type="region of interest" description="Disordered" evidence="1">
    <location>
        <begin position="377"/>
        <end position="400"/>
    </location>
</feature>
<keyword evidence="5" id="KW-1185">Reference proteome</keyword>
<dbReference type="InterPro" id="IPR055396">
    <property type="entry name" value="DUF7088"/>
</dbReference>
<keyword evidence="2" id="KW-0472">Membrane</keyword>
<dbReference type="RefSeq" id="WP_425347098.1">
    <property type="nucleotide sequence ID" value="NZ_JBGUBD010000016.1"/>
</dbReference>
<dbReference type="Pfam" id="PF23357">
    <property type="entry name" value="DUF7088"/>
    <property type="match status" value="1"/>
</dbReference>